<gene>
    <name evidence="3" type="ORF">GXW78_09420</name>
</gene>
<feature type="signal peptide" evidence="2">
    <location>
        <begin position="1"/>
        <end position="17"/>
    </location>
</feature>
<sequence length="96" mass="10440">MRRMLLLLVVVAMPAGAQSPPACTPEIEGQAACMAGKLCECRFERGGQLTGRGDRFVWDCGVMRPMCPPDPTISQQPATLPPVNLWMQPGRGGSWR</sequence>
<dbReference type="RefSeq" id="WP_211868177.1">
    <property type="nucleotide sequence ID" value="NZ_JAAEDI010000008.1"/>
</dbReference>
<reference evidence="4" key="1">
    <citation type="journal article" date="2021" name="Syst. Appl. Microbiol.">
        <title>Roseomonas hellenica sp. nov., isolated from roots of wild-growing Alkanna tinctoria.</title>
        <authorList>
            <person name="Rat A."/>
            <person name="Naranjo H.D."/>
            <person name="Lebbe L."/>
            <person name="Cnockaert M."/>
            <person name="Krigas N."/>
            <person name="Grigoriadou K."/>
            <person name="Maloupa E."/>
            <person name="Willems A."/>
        </authorList>
    </citation>
    <scope>NUCLEOTIDE SEQUENCE [LARGE SCALE GENOMIC DNA]</scope>
    <source>
        <strain evidence="4">LMG 31159</strain>
    </source>
</reference>
<evidence type="ECO:0000256" key="1">
    <source>
        <dbReference type="SAM" id="MobiDB-lite"/>
    </source>
</evidence>
<proteinExistence type="predicted"/>
<feature type="region of interest" description="Disordered" evidence="1">
    <location>
        <begin position="71"/>
        <end position="96"/>
    </location>
</feature>
<dbReference type="Proteomes" id="UP000698752">
    <property type="component" value="Unassembled WGS sequence"/>
</dbReference>
<protein>
    <submittedName>
        <fullName evidence="3">Uncharacterized protein</fullName>
    </submittedName>
</protein>
<evidence type="ECO:0000313" key="4">
    <source>
        <dbReference type="Proteomes" id="UP000698752"/>
    </source>
</evidence>
<feature type="chain" id="PRO_5045639448" evidence="2">
    <location>
        <begin position="18"/>
        <end position="96"/>
    </location>
</feature>
<evidence type="ECO:0000313" key="3">
    <source>
        <dbReference type="EMBL" id="MBR0649882.1"/>
    </source>
</evidence>
<dbReference type="EMBL" id="JAAEDI010000008">
    <property type="protein sequence ID" value="MBR0649882.1"/>
    <property type="molecule type" value="Genomic_DNA"/>
</dbReference>
<organism evidence="3 4">
    <name type="scientific">Neoroseomonas terrae</name>
    <dbReference type="NCBI Taxonomy" id="424799"/>
    <lineage>
        <taxon>Bacteria</taxon>
        <taxon>Pseudomonadati</taxon>
        <taxon>Pseudomonadota</taxon>
        <taxon>Alphaproteobacteria</taxon>
        <taxon>Acetobacterales</taxon>
        <taxon>Acetobacteraceae</taxon>
        <taxon>Neoroseomonas</taxon>
    </lineage>
</organism>
<evidence type="ECO:0000256" key="2">
    <source>
        <dbReference type="SAM" id="SignalP"/>
    </source>
</evidence>
<name>A0ABS5EFU1_9PROT</name>
<accession>A0ABS5EFU1</accession>
<comment type="caution">
    <text evidence="3">The sequence shown here is derived from an EMBL/GenBank/DDBJ whole genome shotgun (WGS) entry which is preliminary data.</text>
</comment>
<keyword evidence="2" id="KW-0732">Signal</keyword>
<keyword evidence="4" id="KW-1185">Reference proteome</keyword>